<keyword evidence="10" id="KW-1185">Reference proteome</keyword>
<proteinExistence type="predicted"/>
<evidence type="ECO:0000256" key="5">
    <source>
        <dbReference type="ARBA" id="ARBA00022723"/>
    </source>
</evidence>
<evidence type="ECO:0000256" key="6">
    <source>
        <dbReference type="ARBA" id="ARBA00023211"/>
    </source>
</evidence>
<dbReference type="InterPro" id="IPR002034">
    <property type="entry name" value="AIPM/Hcit_synth_CS"/>
</dbReference>
<dbReference type="PANTHER" id="PTHR10277:SF9">
    <property type="entry name" value="2-ISOPROPYLMALATE SYNTHASE 1, CHLOROPLASTIC-RELATED"/>
    <property type="match status" value="1"/>
</dbReference>
<keyword evidence="5" id="KW-0479">Metal-binding</keyword>
<dbReference type="Proteomes" id="UP001515641">
    <property type="component" value="Unassembled WGS sequence"/>
</dbReference>
<dbReference type="InterPro" id="IPR000891">
    <property type="entry name" value="PYR_CT"/>
</dbReference>
<dbReference type="InterPro" id="IPR050073">
    <property type="entry name" value="2-IPM_HCS-like"/>
</dbReference>
<gene>
    <name evidence="9" type="ORF">HA052_12955</name>
</gene>
<dbReference type="CDD" id="cd03174">
    <property type="entry name" value="DRE_TIM_metallolyase"/>
    <property type="match status" value="1"/>
</dbReference>
<keyword evidence="7" id="KW-0100">Branched-chain amino acid biosynthesis</keyword>
<evidence type="ECO:0000256" key="1">
    <source>
        <dbReference type="ARBA" id="ARBA00004689"/>
    </source>
</evidence>
<sequence>MYALSPLPLRHEKFSVPYLVDETLREGIERTAFPISLDAKMQILHSLTDAGIRDFVIGCGPEEPLVWDRVQQEKRDGTLPSDTQTTFIILVNCWETAYYYFSQRKQNIEDIEDTIFSFGMITYRKNENEFEKALMAFKKLGAKKFKASILNNFRTSVSDQTYSAICQQIDWAISLGVSIIRINDSLGSLQPHITQWLCSKLVKDYPGITFCLHAHNDNGLAVANAMQSIQSGFQMIEGSLAGFGNRSGIAPIEQVLKLCLNNDIKLGNHEINLKKIIRTAQACEEIFLQPPNIYRSVSGIFETDSNYGVLNIPDFLEAKDEKSYFINLVGLHPNTIKQALKEYCPSLDLTNIPSQRWLHVIELIKIKMQAEAIETEAKYKALRLHLHNYYRSSAYSPQKIASIAYKLLVENEA</sequence>
<dbReference type="PANTHER" id="PTHR10277">
    <property type="entry name" value="HOMOCITRATE SYNTHASE-RELATED"/>
    <property type="match status" value="1"/>
</dbReference>
<name>A0ABX0LFK0_9NEIS</name>
<feature type="domain" description="Pyruvate carboxyltransferase" evidence="8">
    <location>
        <begin position="17"/>
        <end position="277"/>
    </location>
</feature>
<keyword evidence="4" id="KW-0808">Transferase</keyword>
<keyword evidence="9" id="KW-0670">Pyruvate</keyword>
<dbReference type="Pfam" id="PF00682">
    <property type="entry name" value="HMGL-like"/>
    <property type="match status" value="1"/>
</dbReference>
<dbReference type="EC" id="2.3.3.13" evidence="2"/>
<evidence type="ECO:0000256" key="7">
    <source>
        <dbReference type="ARBA" id="ARBA00023304"/>
    </source>
</evidence>
<comment type="caution">
    <text evidence="9">The sequence shown here is derived from an EMBL/GenBank/DDBJ whole genome shotgun (WGS) entry which is preliminary data.</text>
</comment>
<keyword evidence="3" id="KW-0028">Amino-acid biosynthesis</keyword>
<comment type="pathway">
    <text evidence="1">Amino-acid biosynthesis; L-leucine biosynthesis; L-leucine from 3-methyl-2-oxobutanoate: step 1/4.</text>
</comment>
<dbReference type="RefSeq" id="WP_081549197.1">
    <property type="nucleotide sequence ID" value="NZ_JAAOMA010000016.1"/>
</dbReference>
<keyword evidence="6" id="KW-0464">Manganese</keyword>
<dbReference type="SUPFAM" id="SSF51569">
    <property type="entry name" value="Aldolase"/>
    <property type="match status" value="1"/>
</dbReference>
<evidence type="ECO:0000259" key="8">
    <source>
        <dbReference type="PROSITE" id="PS50991"/>
    </source>
</evidence>
<dbReference type="InterPro" id="IPR013785">
    <property type="entry name" value="Aldolase_TIM"/>
</dbReference>
<accession>A0ABX0LFK0</accession>
<dbReference type="PROSITE" id="PS00816">
    <property type="entry name" value="AIPM_HOMOCIT_SYNTH_2"/>
    <property type="match status" value="1"/>
</dbReference>
<reference evidence="9 10" key="1">
    <citation type="submission" date="2020-03" db="EMBL/GenBank/DDBJ databases">
        <title>Draft genome sequence of environmentally isolated cultures.</title>
        <authorList>
            <person name="Wilson H.S."/>
            <person name="De Leon M.E."/>
        </authorList>
    </citation>
    <scope>NUCLEOTIDE SEQUENCE [LARGE SCALE GENOMIC DNA]</scope>
    <source>
        <strain evidence="9 10">HSC-31F16</strain>
    </source>
</reference>
<evidence type="ECO:0000256" key="4">
    <source>
        <dbReference type="ARBA" id="ARBA00022679"/>
    </source>
</evidence>
<evidence type="ECO:0000256" key="2">
    <source>
        <dbReference type="ARBA" id="ARBA00012973"/>
    </source>
</evidence>
<dbReference type="PROSITE" id="PS50991">
    <property type="entry name" value="PYR_CT"/>
    <property type="match status" value="1"/>
</dbReference>
<protein>
    <recommendedName>
        <fullName evidence="2">2-isopropylmalate synthase</fullName>
        <ecNumber evidence="2">2.3.3.13</ecNumber>
    </recommendedName>
</protein>
<evidence type="ECO:0000313" key="10">
    <source>
        <dbReference type="Proteomes" id="UP001515641"/>
    </source>
</evidence>
<dbReference type="EMBL" id="JAAOMA010000016">
    <property type="protein sequence ID" value="NHR06107.1"/>
    <property type="molecule type" value="Genomic_DNA"/>
</dbReference>
<evidence type="ECO:0000313" key="9">
    <source>
        <dbReference type="EMBL" id="NHR06107.1"/>
    </source>
</evidence>
<dbReference type="Gene3D" id="3.20.20.70">
    <property type="entry name" value="Aldolase class I"/>
    <property type="match status" value="1"/>
</dbReference>
<evidence type="ECO:0000256" key="3">
    <source>
        <dbReference type="ARBA" id="ARBA00022605"/>
    </source>
</evidence>
<organism evidence="9 10">
    <name type="scientific">Chromobacterium fluminis</name>
    <dbReference type="NCBI Taxonomy" id="3044269"/>
    <lineage>
        <taxon>Bacteria</taxon>
        <taxon>Pseudomonadati</taxon>
        <taxon>Pseudomonadota</taxon>
        <taxon>Betaproteobacteria</taxon>
        <taxon>Neisseriales</taxon>
        <taxon>Chromobacteriaceae</taxon>
        <taxon>Chromobacterium</taxon>
    </lineage>
</organism>